<dbReference type="PATRIC" id="fig|33995.3.peg.2800"/>
<accession>A0A0M0EFA2</accession>
<organism evidence="5 6">
    <name type="scientific">Komagataeibacter europaeus</name>
    <name type="common">Gluconacetobacter europaeus</name>
    <dbReference type="NCBI Taxonomy" id="33995"/>
    <lineage>
        <taxon>Bacteria</taxon>
        <taxon>Pseudomonadati</taxon>
        <taxon>Pseudomonadota</taxon>
        <taxon>Alphaproteobacteria</taxon>
        <taxon>Acetobacterales</taxon>
        <taxon>Acetobacteraceae</taxon>
        <taxon>Komagataeibacter</taxon>
    </lineage>
</organism>
<dbReference type="PROSITE" id="PS51898">
    <property type="entry name" value="TYR_RECOMBINASE"/>
    <property type="match status" value="1"/>
</dbReference>
<dbReference type="STRING" id="33995.KOEU_25170"/>
<dbReference type="Gene3D" id="1.10.150.130">
    <property type="match status" value="1"/>
</dbReference>
<keyword evidence="2" id="KW-0233">DNA recombination</keyword>
<evidence type="ECO:0000313" key="5">
    <source>
        <dbReference type="EMBL" id="KON63925.1"/>
    </source>
</evidence>
<dbReference type="InterPro" id="IPR011010">
    <property type="entry name" value="DNA_brk_join_enz"/>
</dbReference>
<dbReference type="InterPro" id="IPR002104">
    <property type="entry name" value="Integrase_catalytic"/>
</dbReference>
<feature type="domain" description="Tyr recombinase" evidence="4">
    <location>
        <begin position="308"/>
        <end position="514"/>
    </location>
</feature>
<dbReference type="InterPro" id="IPR013762">
    <property type="entry name" value="Integrase-like_cat_sf"/>
</dbReference>
<name>A0A0M0EFA2_KOMEU</name>
<dbReference type="SUPFAM" id="SSF56349">
    <property type="entry name" value="DNA breaking-rejoining enzymes"/>
    <property type="match status" value="1"/>
</dbReference>
<dbReference type="GO" id="GO:0015074">
    <property type="term" value="P:DNA integration"/>
    <property type="evidence" value="ECO:0007669"/>
    <property type="project" value="InterPro"/>
</dbReference>
<dbReference type="AlphaFoldDB" id="A0A0M0EFA2"/>
<protein>
    <submittedName>
        <fullName evidence="5">Phage integrase family protein</fullName>
    </submittedName>
</protein>
<evidence type="ECO:0000256" key="3">
    <source>
        <dbReference type="SAM" id="MobiDB-lite"/>
    </source>
</evidence>
<evidence type="ECO:0000256" key="1">
    <source>
        <dbReference type="ARBA" id="ARBA00023125"/>
    </source>
</evidence>
<feature type="region of interest" description="Disordered" evidence="3">
    <location>
        <begin position="287"/>
        <end position="309"/>
    </location>
</feature>
<dbReference type="RefSeq" id="WP_152927752.1">
    <property type="nucleotide sequence ID" value="NZ_LHUQ01000017.1"/>
</dbReference>
<keyword evidence="1" id="KW-0238">DNA-binding</keyword>
<dbReference type="InterPro" id="IPR010998">
    <property type="entry name" value="Integrase_recombinase_N"/>
</dbReference>
<dbReference type="GO" id="GO:0006310">
    <property type="term" value="P:DNA recombination"/>
    <property type="evidence" value="ECO:0007669"/>
    <property type="project" value="UniProtKB-KW"/>
</dbReference>
<dbReference type="EMBL" id="LHUQ01000017">
    <property type="protein sequence ID" value="KON63925.1"/>
    <property type="molecule type" value="Genomic_DNA"/>
</dbReference>
<keyword evidence="6" id="KW-1185">Reference proteome</keyword>
<reference evidence="5" key="1">
    <citation type="submission" date="2015-08" db="EMBL/GenBank/DDBJ databases">
        <title>Draft genome sequence of Komagataeibacter europaeus CECT 8546 a cellulose producer strain from vinegar produced by the traditional method.</title>
        <authorList>
            <person name="Poehlein A."/>
            <person name="Valera M.J."/>
            <person name="Haack F.S."/>
            <person name="Mas A."/>
            <person name="Daniel R."/>
            <person name="Streit W.R."/>
            <person name="Mateo E."/>
        </authorList>
    </citation>
    <scope>NUCLEOTIDE SEQUENCE [LARGE SCALE GENOMIC DNA]</scope>
    <source>
        <strain evidence="5">CECT 8546</strain>
    </source>
</reference>
<proteinExistence type="predicted"/>
<evidence type="ECO:0000259" key="4">
    <source>
        <dbReference type="PROSITE" id="PS51898"/>
    </source>
</evidence>
<sequence>MHNIFRRTGAQTWSVRFHVPRERREDVGKAFGAKSGHKAEVVRTLNTTDRNEAMGRRALAIEKIRVEIDARLQAIGLPPLHGDWKPEWAFAWAEEDNATAEALEARQEIARASTREDQTEEVYRENPNGSLRLTTMRTSERDRMISDMLNILSDRAETLREAGQNAGPYIDKFKAVALGEITPMGDLLDRWFRDIDGTVKRQTLMGHHLSFRLLGEFLLEREGQPAQDGEAYIRTVAIEALTKRTIAEFPEWLAQVRKLKAKTIQSRISPLSVFWGWAERKGYASGTNPWQGATTGLKRRAEQEDQEDDKETAFAEVDMLRLLRADPNTIRRWKYGPPIHDLLRLALFTGARQNELCSLTRDRVIPPETEGGLWAIRVTSEVAKTLNSLRLIPLHPLVQPIIARRLAQIKPNGKANAPLFPELPPGGPDRKRSWTFSKRFTTFRRAVLGEDDPHTFHNLRGTFMTYFAEAAAKGANACTPLIRDRLVGHVPQALGDNTYVGALGRGSYERAILGMVEMGMPEAVRLAL</sequence>
<dbReference type="Gene3D" id="1.10.443.10">
    <property type="entry name" value="Intergrase catalytic core"/>
    <property type="match status" value="1"/>
</dbReference>
<gene>
    <name evidence="5" type="ORF">KOEU_25170</name>
</gene>
<evidence type="ECO:0000313" key="6">
    <source>
        <dbReference type="Proteomes" id="UP000037566"/>
    </source>
</evidence>
<comment type="caution">
    <text evidence="5">The sequence shown here is derived from an EMBL/GenBank/DDBJ whole genome shotgun (WGS) entry which is preliminary data.</text>
</comment>
<evidence type="ECO:0000256" key="2">
    <source>
        <dbReference type="ARBA" id="ARBA00023172"/>
    </source>
</evidence>
<dbReference type="Proteomes" id="UP000037566">
    <property type="component" value="Unassembled WGS sequence"/>
</dbReference>
<dbReference type="GO" id="GO:0003677">
    <property type="term" value="F:DNA binding"/>
    <property type="evidence" value="ECO:0007669"/>
    <property type="project" value="UniProtKB-KW"/>
</dbReference>